<evidence type="ECO:0000256" key="2">
    <source>
        <dbReference type="SAM" id="MobiDB-lite"/>
    </source>
</evidence>
<feature type="region of interest" description="Disordered" evidence="2">
    <location>
        <begin position="1"/>
        <end position="150"/>
    </location>
</feature>
<feature type="compositionally biased region" description="Low complexity" evidence="2">
    <location>
        <begin position="629"/>
        <end position="645"/>
    </location>
</feature>
<keyword evidence="3" id="KW-1133">Transmembrane helix</keyword>
<keyword evidence="1" id="KW-0175">Coiled coil</keyword>
<keyword evidence="5" id="KW-1185">Reference proteome</keyword>
<name>A0ABR2PNN5_9ROSI</name>
<accession>A0ABR2PNN5</accession>
<feature type="compositionally biased region" description="Polar residues" evidence="2">
    <location>
        <begin position="119"/>
        <end position="130"/>
    </location>
</feature>
<feature type="compositionally biased region" description="Basic and acidic residues" evidence="2">
    <location>
        <begin position="1"/>
        <end position="17"/>
    </location>
</feature>
<feature type="compositionally biased region" description="Acidic residues" evidence="2">
    <location>
        <begin position="197"/>
        <end position="228"/>
    </location>
</feature>
<feature type="region of interest" description="Disordered" evidence="2">
    <location>
        <begin position="617"/>
        <end position="681"/>
    </location>
</feature>
<feature type="region of interest" description="Disordered" evidence="2">
    <location>
        <begin position="167"/>
        <end position="228"/>
    </location>
</feature>
<dbReference type="PANTHER" id="PTHR34775:SF6">
    <property type="entry name" value="TRANSMEMBRANE PROTEIN"/>
    <property type="match status" value="1"/>
</dbReference>
<evidence type="ECO:0000256" key="1">
    <source>
        <dbReference type="SAM" id="Coils"/>
    </source>
</evidence>
<comment type="caution">
    <text evidence="4">The sequence shown here is derived from an EMBL/GenBank/DDBJ whole genome shotgun (WGS) entry which is preliminary data.</text>
</comment>
<dbReference type="Proteomes" id="UP001396334">
    <property type="component" value="Unassembled WGS sequence"/>
</dbReference>
<keyword evidence="3" id="KW-0472">Membrane</keyword>
<feature type="compositionally biased region" description="Polar residues" evidence="2">
    <location>
        <begin position="53"/>
        <end position="66"/>
    </location>
</feature>
<feature type="compositionally biased region" description="Polar residues" evidence="2">
    <location>
        <begin position="82"/>
        <end position="92"/>
    </location>
</feature>
<evidence type="ECO:0000256" key="3">
    <source>
        <dbReference type="SAM" id="Phobius"/>
    </source>
</evidence>
<evidence type="ECO:0000313" key="5">
    <source>
        <dbReference type="Proteomes" id="UP001396334"/>
    </source>
</evidence>
<organism evidence="4 5">
    <name type="scientific">Hibiscus sabdariffa</name>
    <name type="common">roselle</name>
    <dbReference type="NCBI Taxonomy" id="183260"/>
    <lineage>
        <taxon>Eukaryota</taxon>
        <taxon>Viridiplantae</taxon>
        <taxon>Streptophyta</taxon>
        <taxon>Embryophyta</taxon>
        <taxon>Tracheophyta</taxon>
        <taxon>Spermatophyta</taxon>
        <taxon>Magnoliopsida</taxon>
        <taxon>eudicotyledons</taxon>
        <taxon>Gunneridae</taxon>
        <taxon>Pentapetalae</taxon>
        <taxon>rosids</taxon>
        <taxon>malvids</taxon>
        <taxon>Malvales</taxon>
        <taxon>Malvaceae</taxon>
        <taxon>Malvoideae</taxon>
        <taxon>Hibiscus</taxon>
    </lineage>
</organism>
<evidence type="ECO:0000313" key="4">
    <source>
        <dbReference type="EMBL" id="KAK8989790.1"/>
    </source>
</evidence>
<feature type="compositionally biased region" description="Low complexity" evidence="2">
    <location>
        <begin position="93"/>
        <end position="106"/>
    </location>
</feature>
<proteinExistence type="predicted"/>
<reference evidence="4 5" key="1">
    <citation type="journal article" date="2024" name="G3 (Bethesda)">
        <title>Genome assembly of Hibiscus sabdariffa L. provides insights into metabolisms of medicinal natural products.</title>
        <authorList>
            <person name="Kim T."/>
        </authorList>
    </citation>
    <scope>NUCLEOTIDE SEQUENCE [LARGE SCALE GENOMIC DNA]</scope>
    <source>
        <strain evidence="4">TK-2024</strain>
        <tissue evidence="4">Old leaves</tissue>
    </source>
</reference>
<gene>
    <name evidence="4" type="ORF">V6N11_064206</name>
</gene>
<protein>
    <submittedName>
        <fullName evidence="4">Uncharacterized protein</fullName>
    </submittedName>
</protein>
<feature type="coiled-coil region" evidence="1">
    <location>
        <begin position="388"/>
        <end position="415"/>
    </location>
</feature>
<feature type="transmembrane region" description="Helical" evidence="3">
    <location>
        <begin position="498"/>
        <end position="520"/>
    </location>
</feature>
<feature type="compositionally biased region" description="Low complexity" evidence="2">
    <location>
        <begin position="20"/>
        <end position="31"/>
    </location>
</feature>
<feature type="compositionally biased region" description="Basic and acidic residues" evidence="2">
    <location>
        <begin position="533"/>
        <end position="547"/>
    </location>
</feature>
<sequence>MKTQRQEEKMRGSEKKLYFSSPPIKSSASPANDENDRPNQKMGLNLQKPMRQTMKNFMSPTVSAASKVSFPRKKVLGERNESPGSNSFITHFSKSSSLDSKIISQKDSSDLDPKEPSSHKTPLSYSSRDGTPSPGPYDPLKNYLSPRPQFLRYNPDRRKEIFLRLEMEGKEEDDSTVDAESHEADTVSIDGSSSSSQEDEEFGDESESLLEEEDEEFDMESEEEGEEEAAWSLGGVLKCFLLSVVLLLSTSYISSMNSPISAPAFEVPALGFQNHSFGIAEGFEAGYKFLDGKEEHLGLLSFTQTMEDEVIEEEMTENANLGHVVSLELEDTIVESEEMVEKVLIMIGEASEEFAENIELQETEEIEIKNEVEKTEDVQEDGEGEIEDESVKIELQDMEETQDDLEIEQQGQQSAEEIESLQVDHQASLLSEGTETSEETIEMHSEMVQVLIMQIRNGISLGSAVSMLEKWGKSVALNLQEVDLDPLKRLHQHMGTEMFLMFGFLACAAIVASFVFGFNIRRKGIASKPSSPVDKHDSTEPVAKEKPSLPLPAERNEPKKFAVPNTMPLITASAVGSRAPSVELLAEFDVGGISRSVKSSAINSRMKDQVSSYSYFPEKDLGSKDQQGSSELSAVNSSSSERSTSTAKKKHLGKDLGSNNDVITPVRRSARIRNRADVVSP</sequence>
<feature type="compositionally biased region" description="Basic and acidic residues" evidence="2">
    <location>
        <begin position="107"/>
        <end position="118"/>
    </location>
</feature>
<dbReference type="PANTHER" id="PTHR34775">
    <property type="entry name" value="TRANSMEMBRANE PROTEIN"/>
    <property type="match status" value="1"/>
</dbReference>
<dbReference type="EMBL" id="JBBPBN010000056">
    <property type="protein sequence ID" value="KAK8989790.1"/>
    <property type="molecule type" value="Genomic_DNA"/>
</dbReference>
<feature type="region of interest" description="Disordered" evidence="2">
    <location>
        <begin position="527"/>
        <end position="562"/>
    </location>
</feature>
<keyword evidence="3" id="KW-0812">Transmembrane</keyword>